<keyword evidence="2" id="KW-1185">Reference proteome</keyword>
<dbReference type="Proteomes" id="UP000247810">
    <property type="component" value="Unassembled WGS sequence"/>
</dbReference>
<name>A0A319CZ86_9EURO</name>
<dbReference type="OrthoDB" id="3903189at2759"/>
<sequence>MPFSLSLSLSARGRLLNSPIPEDRAGGRTAVIVANVPNCYTLLRRLLKVPGFTLFGTYISLRRKPSPTSERRPPYALARLSGTVSGRCPLRTESTEHITGPDKGLQIWQHTQVAVEEERADGPLAMPEPGVYGPPAGAVLTMATGPRPVDPYP</sequence>
<dbReference type="VEuPathDB" id="FungiDB:BO71DRAFT_434258"/>
<dbReference type="AlphaFoldDB" id="A0A319CZ86"/>
<evidence type="ECO:0000313" key="2">
    <source>
        <dbReference type="Proteomes" id="UP000247810"/>
    </source>
</evidence>
<gene>
    <name evidence="1" type="ORF">BO71DRAFT_434258</name>
</gene>
<dbReference type="STRING" id="1448320.A0A319CZ86"/>
<organism evidence="1 2">
    <name type="scientific">Aspergillus ellipticus CBS 707.79</name>
    <dbReference type="NCBI Taxonomy" id="1448320"/>
    <lineage>
        <taxon>Eukaryota</taxon>
        <taxon>Fungi</taxon>
        <taxon>Dikarya</taxon>
        <taxon>Ascomycota</taxon>
        <taxon>Pezizomycotina</taxon>
        <taxon>Eurotiomycetes</taxon>
        <taxon>Eurotiomycetidae</taxon>
        <taxon>Eurotiales</taxon>
        <taxon>Aspergillaceae</taxon>
        <taxon>Aspergillus</taxon>
        <taxon>Aspergillus subgen. Circumdati</taxon>
    </lineage>
</organism>
<evidence type="ECO:0000313" key="1">
    <source>
        <dbReference type="EMBL" id="PYH89971.1"/>
    </source>
</evidence>
<proteinExistence type="predicted"/>
<dbReference type="EMBL" id="KZ826003">
    <property type="protein sequence ID" value="PYH89971.1"/>
    <property type="molecule type" value="Genomic_DNA"/>
</dbReference>
<accession>A0A319CZ86</accession>
<reference evidence="1 2" key="1">
    <citation type="submission" date="2018-02" db="EMBL/GenBank/DDBJ databases">
        <title>The genomes of Aspergillus section Nigri reveals drivers in fungal speciation.</title>
        <authorList>
            <consortium name="DOE Joint Genome Institute"/>
            <person name="Vesth T.C."/>
            <person name="Nybo J."/>
            <person name="Theobald S."/>
            <person name="Brandl J."/>
            <person name="Frisvad J.C."/>
            <person name="Nielsen K.F."/>
            <person name="Lyhne E.K."/>
            <person name="Kogle M.E."/>
            <person name="Kuo A."/>
            <person name="Riley R."/>
            <person name="Clum A."/>
            <person name="Nolan M."/>
            <person name="Lipzen A."/>
            <person name="Salamov A."/>
            <person name="Henrissat B."/>
            <person name="Wiebenga A."/>
            <person name="De vries R.P."/>
            <person name="Grigoriev I.V."/>
            <person name="Mortensen U.H."/>
            <person name="Andersen M.R."/>
            <person name="Baker S.E."/>
        </authorList>
    </citation>
    <scope>NUCLEOTIDE SEQUENCE [LARGE SCALE GENOMIC DNA]</scope>
    <source>
        <strain evidence="1 2">CBS 707.79</strain>
    </source>
</reference>
<protein>
    <submittedName>
        <fullName evidence="1">Uncharacterized protein</fullName>
    </submittedName>
</protein>